<gene>
    <name evidence="2" type="ORF">chiPu_0030785</name>
</gene>
<evidence type="ECO:0000313" key="3">
    <source>
        <dbReference type="Proteomes" id="UP000287033"/>
    </source>
</evidence>
<evidence type="ECO:0000256" key="1">
    <source>
        <dbReference type="SAM" id="MobiDB-lite"/>
    </source>
</evidence>
<feature type="region of interest" description="Disordered" evidence="1">
    <location>
        <begin position="1"/>
        <end position="20"/>
    </location>
</feature>
<dbReference type="AlphaFoldDB" id="A0A401TVS9"/>
<comment type="caution">
    <text evidence="2">The sequence shown here is derived from an EMBL/GenBank/DDBJ whole genome shotgun (WGS) entry which is preliminary data.</text>
</comment>
<name>A0A401TVS9_CHIPU</name>
<feature type="non-terminal residue" evidence="2">
    <location>
        <position position="43"/>
    </location>
</feature>
<reference evidence="2 3" key="1">
    <citation type="journal article" date="2018" name="Nat. Ecol. Evol.">
        <title>Shark genomes provide insights into elasmobranch evolution and the origin of vertebrates.</title>
        <authorList>
            <person name="Hara Y"/>
            <person name="Yamaguchi K"/>
            <person name="Onimaru K"/>
            <person name="Kadota M"/>
            <person name="Koyanagi M"/>
            <person name="Keeley SD"/>
            <person name="Tatsumi K"/>
            <person name="Tanaka K"/>
            <person name="Motone F"/>
            <person name="Kageyama Y"/>
            <person name="Nozu R"/>
            <person name="Adachi N"/>
            <person name="Nishimura O"/>
            <person name="Nakagawa R"/>
            <person name="Tanegashima C"/>
            <person name="Kiyatake I"/>
            <person name="Matsumoto R"/>
            <person name="Murakumo K"/>
            <person name="Nishida K"/>
            <person name="Terakita A"/>
            <person name="Kuratani S"/>
            <person name="Sato K"/>
            <person name="Hyodo S Kuraku.S."/>
        </authorList>
    </citation>
    <scope>NUCLEOTIDE SEQUENCE [LARGE SCALE GENOMIC DNA]</scope>
</reference>
<evidence type="ECO:0000313" key="2">
    <source>
        <dbReference type="EMBL" id="GCC46728.1"/>
    </source>
</evidence>
<organism evidence="2 3">
    <name type="scientific">Chiloscyllium punctatum</name>
    <name type="common">Brownbanded bambooshark</name>
    <name type="synonym">Hemiscyllium punctatum</name>
    <dbReference type="NCBI Taxonomy" id="137246"/>
    <lineage>
        <taxon>Eukaryota</taxon>
        <taxon>Metazoa</taxon>
        <taxon>Chordata</taxon>
        <taxon>Craniata</taxon>
        <taxon>Vertebrata</taxon>
        <taxon>Chondrichthyes</taxon>
        <taxon>Elasmobranchii</taxon>
        <taxon>Galeomorphii</taxon>
        <taxon>Galeoidea</taxon>
        <taxon>Orectolobiformes</taxon>
        <taxon>Hemiscylliidae</taxon>
        <taxon>Chiloscyllium</taxon>
    </lineage>
</organism>
<keyword evidence="3" id="KW-1185">Reference proteome</keyword>
<sequence>MPRTNLPPGEGMSENMEPVRARERRSWKFPCFNPKCSRAAVCG</sequence>
<accession>A0A401TVS9</accession>
<dbReference type="EMBL" id="BEZZ01192948">
    <property type="protein sequence ID" value="GCC46728.1"/>
    <property type="molecule type" value="Genomic_DNA"/>
</dbReference>
<proteinExistence type="predicted"/>
<dbReference type="Proteomes" id="UP000287033">
    <property type="component" value="Unassembled WGS sequence"/>
</dbReference>
<protein>
    <submittedName>
        <fullName evidence="2">Uncharacterized protein</fullName>
    </submittedName>
</protein>